<dbReference type="Pfam" id="PF00651">
    <property type="entry name" value="BTB"/>
    <property type="match status" value="1"/>
</dbReference>
<dbReference type="EMBL" id="CAJPIZ010034788">
    <property type="protein sequence ID" value="CAG2120672.1"/>
    <property type="molecule type" value="Genomic_DNA"/>
</dbReference>
<dbReference type="Gene3D" id="3.30.710.10">
    <property type="entry name" value="Potassium Channel Kv1.1, Chain A"/>
    <property type="match status" value="1"/>
</dbReference>
<dbReference type="FunFam" id="3.30.710.10:FF:000159">
    <property type="entry name" value="Speckle-type POZ protein B"/>
    <property type="match status" value="1"/>
</dbReference>
<evidence type="ECO:0000313" key="3">
    <source>
        <dbReference type="EMBL" id="CAD7645670.1"/>
    </source>
</evidence>
<dbReference type="PROSITE" id="PS50097">
    <property type="entry name" value="BTB"/>
    <property type="match status" value="1"/>
</dbReference>
<dbReference type="SUPFAM" id="SSF54695">
    <property type="entry name" value="POZ domain"/>
    <property type="match status" value="1"/>
</dbReference>
<dbReference type="AlphaFoldDB" id="A0A7R9LPW5"/>
<proteinExistence type="predicted"/>
<gene>
    <name evidence="3" type="ORF">OSB1V03_LOCUS20618</name>
</gene>
<feature type="non-terminal residue" evidence="3">
    <location>
        <position position="391"/>
    </location>
</feature>
<dbReference type="SUPFAM" id="SSF49599">
    <property type="entry name" value="TRAF domain-like"/>
    <property type="match status" value="2"/>
</dbReference>
<evidence type="ECO:0000259" key="1">
    <source>
        <dbReference type="PROSITE" id="PS50097"/>
    </source>
</evidence>
<dbReference type="SMART" id="SM00225">
    <property type="entry name" value="BTB"/>
    <property type="match status" value="1"/>
</dbReference>
<dbReference type="InterPro" id="IPR011333">
    <property type="entry name" value="SKP1/BTB/POZ_sf"/>
</dbReference>
<organism evidence="3">
    <name type="scientific">Medioppia subpectinata</name>
    <dbReference type="NCBI Taxonomy" id="1979941"/>
    <lineage>
        <taxon>Eukaryota</taxon>
        <taxon>Metazoa</taxon>
        <taxon>Ecdysozoa</taxon>
        <taxon>Arthropoda</taxon>
        <taxon>Chelicerata</taxon>
        <taxon>Arachnida</taxon>
        <taxon>Acari</taxon>
        <taxon>Acariformes</taxon>
        <taxon>Sarcoptiformes</taxon>
        <taxon>Oribatida</taxon>
        <taxon>Brachypylina</taxon>
        <taxon>Oppioidea</taxon>
        <taxon>Oppiidae</taxon>
        <taxon>Medioppia</taxon>
    </lineage>
</organism>
<dbReference type="GO" id="GO:0030163">
    <property type="term" value="P:protein catabolic process"/>
    <property type="evidence" value="ECO:0007669"/>
    <property type="project" value="UniProtKB-ARBA"/>
</dbReference>
<reference evidence="3" key="1">
    <citation type="submission" date="2020-11" db="EMBL/GenBank/DDBJ databases">
        <authorList>
            <person name="Tran Van P."/>
        </authorList>
    </citation>
    <scope>NUCLEOTIDE SEQUENCE</scope>
</reference>
<keyword evidence="4" id="KW-1185">Reference proteome</keyword>
<evidence type="ECO:0000313" key="4">
    <source>
        <dbReference type="Proteomes" id="UP000759131"/>
    </source>
</evidence>
<dbReference type="Proteomes" id="UP000759131">
    <property type="component" value="Unassembled WGS sequence"/>
</dbReference>
<dbReference type="Gene3D" id="2.60.210.10">
    <property type="entry name" value="Apoptosis, Tumor Necrosis Factor Receptor Associated Protein 2, Chain A"/>
    <property type="match status" value="1"/>
</dbReference>
<dbReference type="CDD" id="cd00121">
    <property type="entry name" value="MATH"/>
    <property type="match status" value="1"/>
</dbReference>
<evidence type="ECO:0000259" key="2">
    <source>
        <dbReference type="PROSITE" id="PS50144"/>
    </source>
</evidence>
<name>A0A7R9LPW5_9ACAR</name>
<sequence>NQFTYEYTIDGIRERNHHLIKSGVFHADESSWSLIIAPIVKNITDGNEYLGVFLNRESGDKAVWAKYTFALHNWSTGEKYNAKTNSCFFNQNNGQRINGVINGGAAGVLSGGNNGGHQRQRSAGHPWSPLSGDIALNSSNYEMIRFEFSSPPNPLLSSSARDANRSVVQLSNKSSGIKSYIPRDTLFDADNHLVDSNKITVFCEICLYTIVDPLEPLDRFDLNLSANYTALQKEGKFSDVKIVVEGRELRAHKAILSARSPVFNAMLTSDMRECRENAIEIPDIRPDVMEELLTFIYSGKAPNLSKVSKELLSAADKYELPHLSELCEKHLMSSLSVESAPEILVLSHLHKASKLKSVTVEFIIANRKEVMKSDNWDLIRAEPYLLEELFT</sequence>
<dbReference type="PROSITE" id="PS50144">
    <property type="entry name" value="MATH"/>
    <property type="match status" value="1"/>
</dbReference>
<protein>
    <recommendedName>
        <fullName evidence="5">BTB/POZ domain-containing protein</fullName>
    </recommendedName>
</protein>
<accession>A0A7R9LPW5</accession>
<dbReference type="InterPro" id="IPR002083">
    <property type="entry name" value="MATH/TRAF_dom"/>
</dbReference>
<evidence type="ECO:0008006" key="5">
    <source>
        <dbReference type="Google" id="ProtNLM"/>
    </source>
</evidence>
<feature type="domain" description="MATH" evidence="2">
    <location>
        <begin position="2"/>
        <end position="205"/>
    </location>
</feature>
<feature type="non-terminal residue" evidence="3">
    <location>
        <position position="1"/>
    </location>
</feature>
<dbReference type="PANTHER" id="PTHR24413">
    <property type="entry name" value="SPECKLE-TYPE POZ PROTEIN"/>
    <property type="match status" value="1"/>
</dbReference>
<dbReference type="OrthoDB" id="343875at2759"/>
<dbReference type="InterPro" id="IPR008974">
    <property type="entry name" value="TRAF-like"/>
</dbReference>
<dbReference type="EMBL" id="OC889363">
    <property type="protein sequence ID" value="CAD7645670.1"/>
    <property type="molecule type" value="Genomic_DNA"/>
</dbReference>
<dbReference type="Gene3D" id="1.25.40.420">
    <property type="match status" value="1"/>
</dbReference>
<dbReference type="InterPro" id="IPR000210">
    <property type="entry name" value="BTB/POZ_dom"/>
</dbReference>
<feature type="domain" description="BTB" evidence="1">
    <location>
        <begin position="238"/>
        <end position="300"/>
    </location>
</feature>